<protein>
    <recommendedName>
        <fullName evidence="9">tRNA (guanine-N(7)-)-methyltransferase</fullName>
        <ecNumber evidence="9">2.1.1.33</ecNumber>
    </recommendedName>
    <alternativeName>
        <fullName evidence="9">tRNA (guanine(46)-N(7))-methyltransferase</fullName>
    </alternativeName>
    <alternativeName>
        <fullName evidence="9">tRNA(m7G46)-methyltransferase</fullName>
    </alternativeName>
</protein>
<evidence type="ECO:0000256" key="3">
    <source>
        <dbReference type="ARBA" id="ARBA00022603"/>
    </source>
</evidence>
<feature type="binding site" evidence="9">
    <location>
        <position position="79"/>
    </location>
    <ligand>
        <name>S-adenosyl-L-methionine</name>
        <dbReference type="ChEBI" id="CHEBI:59789"/>
    </ligand>
</feature>
<keyword evidence="5 9" id="KW-0949">S-adenosyl-L-methionine</keyword>
<evidence type="ECO:0000313" key="11">
    <source>
        <dbReference type="Proteomes" id="UP000288012"/>
    </source>
</evidence>
<evidence type="ECO:0000256" key="1">
    <source>
        <dbReference type="ARBA" id="ARBA00000142"/>
    </source>
</evidence>
<accession>A0A433JM65</accession>
<dbReference type="InterPro" id="IPR029063">
    <property type="entry name" value="SAM-dependent_MTases_sf"/>
</dbReference>
<dbReference type="Gene3D" id="3.40.50.150">
    <property type="entry name" value="Vaccinia Virus protein VP39"/>
    <property type="match status" value="1"/>
</dbReference>
<dbReference type="Proteomes" id="UP000288012">
    <property type="component" value="Unassembled WGS sequence"/>
</dbReference>
<comment type="pathway">
    <text evidence="7 9">tRNA modification; N(7)-methylguanine-tRNA biosynthesis.</text>
</comment>
<dbReference type="AlphaFoldDB" id="A0A433JM65"/>
<keyword evidence="6 9" id="KW-0819">tRNA processing</keyword>
<dbReference type="RefSeq" id="WP_127111046.1">
    <property type="nucleotide sequence ID" value="NZ_RZGR01000003.1"/>
</dbReference>
<dbReference type="FunFam" id="3.40.50.150:FF:000035">
    <property type="entry name" value="tRNA (guanine-N(7)-)-methyltransferase"/>
    <property type="match status" value="1"/>
</dbReference>
<comment type="function">
    <text evidence="2 9">Catalyzes the formation of N(7)-methylguanine at position 46 (m7G46) in tRNA.</text>
</comment>
<evidence type="ECO:0000256" key="9">
    <source>
        <dbReference type="HAMAP-Rule" id="MF_01057"/>
    </source>
</evidence>
<comment type="similarity">
    <text evidence="8 9">Belongs to the class I-like SAM-binding methyltransferase superfamily. TrmB family.</text>
</comment>
<dbReference type="PANTHER" id="PTHR23417:SF14">
    <property type="entry name" value="PENTACOTRIPEPTIDE-REPEAT REGION OF PRORP DOMAIN-CONTAINING PROTEIN"/>
    <property type="match status" value="1"/>
</dbReference>
<dbReference type="HAMAP" id="MF_01057">
    <property type="entry name" value="tRNA_methyltr_TrmB"/>
    <property type="match status" value="1"/>
</dbReference>
<evidence type="ECO:0000256" key="7">
    <source>
        <dbReference type="ARBA" id="ARBA00060552"/>
    </source>
</evidence>
<comment type="caution">
    <text evidence="10">The sequence shown here is derived from an EMBL/GenBank/DDBJ whole genome shotgun (WGS) entry which is preliminary data.</text>
</comment>
<dbReference type="SUPFAM" id="SSF53335">
    <property type="entry name" value="S-adenosyl-L-methionine-dependent methyltransferases"/>
    <property type="match status" value="1"/>
</dbReference>
<dbReference type="EC" id="2.1.1.33" evidence="9"/>
<dbReference type="GO" id="GO:0008176">
    <property type="term" value="F:tRNA (guanine(46)-N7)-methyltransferase activity"/>
    <property type="evidence" value="ECO:0007669"/>
    <property type="project" value="UniProtKB-UniRule"/>
</dbReference>
<evidence type="ECO:0000256" key="8">
    <source>
        <dbReference type="ARBA" id="ARBA00060767"/>
    </source>
</evidence>
<evidence type="ECO:0000256" key="4">
    <source>
        <dbReference type="ARBA" id="ARBA00022679"/>
    </source>
</evidence>
<name>A0A433JM65_9GAMM</name>
<dbReference type="PANTHER" id="PTHR23417">
    <property type="entry name" value="3-DEOXY-D-MANNO-OCTULOSONIC-ACID TRANSFERASE/TRNA GUANINE-N 7 - -METHYLTRANSFERASE"/>
    <property type="match status" value="1"/>
</dbReference>
<dbReference type="EMBL" id="RZGR01000003">
    <property type="protein sequence ID" value="RUQ90773.1"/>
    <property type="molecule type" value="Genomic_DNA"/>
</dbReference>
<dbReference type="UniPathway" id="UPA00989"/>
<dbReference type="NCBIfam" id="TIGR00091">
    <property type="entry name" value="tRNA (guanosine(46)-N7)-methyltransferase TrmB"/>
    <property type="match status" value="1"/>
</dbReference>
<evidence type="ECO:0000256" key="2">
    <source>
        <dbReference type="ARBA" id="ARBA00003015"/>
    </source>
</evidence>
<dbReference type="InterPro" id="IPR055361">
    <property type="entry name" value="tRNA_methyltr_TrmB_bact"/>
</dbReference>
<feature type="binding site" evidence="9">
    <location>
        <position position="106"/>
    </location>
    <ligand>
        <name>S-adenosyl-L-methionine</name>
        <dbReference type="ChEBI" id="CHEBI:59789"/>
    </ligand>
</feature>
<evidence type="ECO:0000256" key="5">
    <source>
        <dbReference type="ARBA" id="ARBA00022691"/>
    </source>
</evidence>
<dbReference type="InterPro" id="IPR003358">
    <property type="entry name" value="tRNA_(Gua-N-7)_MeTrfase_Trmb"/>
</dbReference>
<dbReference type="CDD" id="cd02440">
    <property type="entry name" value="AdoMet_MTases"/>
    <property type="match status" value="1"/>
</dbReference>
<evidence type="ECO:0000256" key="6">
    <source>
        <dbReference type="ARBA" id="ARBA00022694"/>
    </source>
</evidence>
<keyword evidence="4 9" id="KW-0808">Transferase</keyword>
<keyword evidence="3 9" id="KW-0489">Methyltransferase</keyword>
<feature type="binding site" evidence="9">
    <location>
        <begin position="202"/>
        <end position="205"/>
    </location>
    <ligand>
        <name>substrate</name>
    </ligand>
</feature>
<feature type="binding site" evidence="9">
    <location>
        <position position="133"/>
    </location>
    <ligand>
        <name>substrate</name>
    </ligand>
</feature>
<dbReference type="PROSITE" id="PS51625">
    <property type="entry name" value="SAM_MT_TRMB"/>
    <property type="match status" value="1"/>
</dbReference>
<evidence type="ECO:0000313" key="10">
    <source>
        <dbReference type="EMBL" id="RUQ90773.1"/>
    </source>
</evidence>
<comment type="catalytic activity">
    <reaction evidence="1 9">
        <text>guanosine(46) in tRNA + S-adenosyl-L-methionine = N(7)-methylguanosine(46) in tRNA + S-adenosyl-L-homocysteine</text>
        <dbReference type="Rhea" id="RHEA:42708"/>
        <dbReference type="Rhea" id="RHEA-COMP:10188"/>
        <dbReference type="Rhea" id="RHEA-COMP:10189"/>
        <dbReference type="ChEBI" id="CHEBI:57856"/>
        <dbReference type="ChEBI" id="CHEBI:59789"/>
        <dbReference type="ChEBI" id="CHEBI:74269"/>
        <dbReference type="ChEBI" id="CHEBI:74480"/>
        <dbReference type="EC" id="2.1.1.33"/>
    </reaction>
</comment>
<feature type="binding site" evidence="9">
    <location>
        <position position="165"/>
    </location>
    <ligand>
        <name>substrate</name>
    </ligand>
</feature>
<proteinExistence type="inferred from homology"/>
<sequence length="232" mass="26518">MQRTIKSYVLRAGRVSNRQQQALDVWLNHYQLAQQDTPWCLHQEFDRKADTIVEIGFGMGASLLAMAKAQPEYNYLGIEVHRSGIGSLAAGLYEQGINNVRIASFDAVEVFNKHIADDTLAGVQIFFPDPWPKKRHHKRRLVQPDFIHLLARKLRTGGFIHCATDWQDYAEHMLTVLAAEPLLQNIDPALGFIPRPDTRPLTKFEERGQRLGHGVWDLMFLRNADEYSEIAT</sequence>
<dbReference type="Pfam" id="PF02390">
    <property type="entry name" value="Methyltransf_4"/>
    <property type="match status" value="1"/>
</dbReference>
<gene>
    <name evidence="9 10" type="primary">trmB</name>
    <name evidence="10" type="ORF">EKM59_01510</name>
</gene>
<feature type="binding site" evidence="9">
    <location>
        <position position="54"/>
    </location>
    <ligand>
        <name>S-adenosyl-L-methionine</name>
        <dbReference type="ChEBI" id="CHEBI:59789"/>
    </ligand>
</feature>
<keyword evidence="11" id="KW-1185">Reference proteome</keyword>
<reference evidence="10 11" key="1">
    <citation type="submission" date="2018-12" db="EMBL/GenBank/DDBJ databases">
        <title>Legionella sp,whole genome shotgun sequence.</title>
        <authorList>
            <person name="Wu H."/>
        </authorList>
    </citation>
    <scope>NUCLEOTIDE SEQUENCE [LARGE SCALE GENOMIC DNA]</scope>
    <source>
        <strain evidence="11">km714</strain>
    </source>
</reference>
<dbReference type="GO" id="GO:0043527">
    <property type="term" value="C:tRNA methyltransferase complex"/>
    <property type="evidence" value="ECO:0007669"/>
    <property type="project" value="TreeGrafter"/>
</dbReference>
<organism evidence="10 11">
    <name type="scientific">Legionella septentrionalis</name>
    <dbReference type="NCBI Taxonomy" id="2498109"/>
    <lineage>
        <taxon>Bacteria</taxon>
        <taxon>Pseudomonadati</taxon>
        <taxon>Pseudomonadota</taxon>
        <taxon>Gammaproteobacteria</taxon>
        <taxon>Legionellales</taxon>
        <taxon>Legionellaceae</taxon>
        <taxon>Legionella</taxon>
    </lineage>
</organism>
<feature type="binding site" evidence="9">
    <location>
        <position position="129"/>
    </location>
    <ligand>
        <name>S-adenosyl-L-methionine</name>
        <dbReference type="ChEBI" id="CHEBI:59789"/>
    </ligand>
</feature>
<comment type="caution">
    <text evidence="9">Lacks conserved residue(s) required for the propagation of feature annotation.</text>
</comment>